<dbReference type="InterPro" id="IPR017996">
    <property type="entry name" value="MRJP/yellow-related"/>
</dbReference>
<feature type="signal peptide" evidence="5">
    <location>
        <begin position="1"/>
        <end position="21"/>
    </location>
</feature>
<dbReference type="Gene3D" id="2.120.10.30">
    <property type="entry name" value="TolB, C-terminal domain"/>
    <property type="match status" value="1"/>
</dbReference>
<dbReference type="VEuPathDB" id="VectorBase:CSON004756"/>
<evidence type="ECO:0000256" key="4">
    <source>
        <dbReference type="ARBA" id="ARBA00022729"/>
    </source>
</evidence>
<dbReference type="AlphaFoldDB" id="A0A336MP30"/>
<sequence>MSRSLIFSTLIIIVVVNNVHSLTNLKEKFKWHEIEFEWPSEDVKNTWNASKKYIPENNLPLGVERWQNKLFITIPRWKPGVAATLNYVDLNESSESPKFKPYPSWEDNDINLPSNGSEAGIKGDSNVVSVFRTRADACDRLWVQDSGVSDIWGNFDVIAPNALVIFDLKSDKLIRRFVIPSDLLKENSFVANVVVDVDPNDCDNAFAYLSDLGAYAIIVYSFKENKAWRVKHHYFAFDPLAGNYTVGGVNFQWTDGIFGIALDRLKENGVRNVYFHAFSSTKEFMVSNKVLQNESYSTSEASFNEFQLLGERGMNSQSSVEMFDEKTGVIFYTMVNRDAIGCWNTKKPYTADNQGMVDSDQTALEFPNDLKVDNEGNLWVISDRMPRWLLNNEILEDDNYRILTGKTELLIKGTPCEN</sequence>
<protein>
    <submittedName>
        <fullName evidence="6">CSON004756 protein</fullName>
    </submittedName>
</protein>
<proteinExistence type="inferred from homology"/>
<accession>A0A336MP30</accession>
<name>A0A336MP30_CULSO</name>
<dbReference type="OMA" id="EDTFFAN"/>
<keyword evidence="4 5" id="KW-0732">Signal</keyword>
<reference evidence="6" key="1">
    <citation type="submission" date="2018-07" db="EMBL/GenBank/DDBJ databases">
        <authorList>
            <person name="Quirk P.G."/>
            <person name="Krulwich T.A."/>
        </authorList>
    </citation>
    <scope>NUCLEOTIDE SEQUENCE</scope>
</reference>
<organism evidence="6">
    <name type="scientific">Culicoides sonorensis</name>
    <name type="common">Biting midge</name>
    <dbReference type="NCBI Taxonomy" id="179676"/>
    <lineage>
        <taxon>Eukaryota</taxon>
        <taxon>Metazoa</taxon>
        <taxon>Ecdysozoa</taxon>
        <taxon>Arthropoda</taxon>
        <taxon>Hexapoda</taxon>
        <taxon>Insecta</taxon>
        <taxon>Pterygota</taxon>
        <taxon>Neoptera</taxon>
        <taxon>Endopterygota</taxon>
        <taxon>Diptera</taxon>
        <taxon>Nematocera</taxon>
        <taxon>Chironomoidea</taxon>
        <taxon>Ceratopogonidae</taxon>
        <taxon>Ceratopogoninae</taxon>
        <taxon>Culicoides</taxon>
        <taxon>Monoculicoides</taxon>
    </lineage>
</organism>
<evidence type="ECO:0000313" key="6">
    <source>
        <dbReference type="EMBL" id="SSX32254.1"/>
    </source>
</evidence>
<dbReference type="PANTHER" id="PTHR10009:SF11">
    <property type="entry name" value="RH54244P"/>
    <property type="match status" value="1"/>
</dbReference>
<dbReference type="InterPro" id="IPR011042">
    <property type="entry name" value="6-blade_b-propeller_TolB-like"/>
</dbReference>
<dbReference type="PRINTS" id="PR01366">
    <property type="entry name" value="ROYALJELLY"/>
</dbReference>
<comment type="similarity">
    <text evidence="2">Belongs to the major royal jelly protein family.</text>
</comment>
<dbReference type="GO" id="GO:0005576">
    <property type="term" value="C:extracellular region"/>
    <property type="evidence" value="ECO:0007669"/>
    <property type="project" value="UniProtKB-SubCell"/>
</dbReference>
<keyword evidence="3" id="KW-0964">Secreted</keyword>
<feature type="chain" id="PRO_5016400871" evidence="5">
    <location>
        <begin position="22"/>
        <end position="418"/>
    </location>
</feature>
<dbReference type="Pfam" id="PF03022">
    <property type="entry name" value="MRJP"/>
    <property type="match status" value="1"/>
</dbReference>
<evidence type="ECO:0000256" key="5">
    <source>
        <dbReference type="SAM" id="SignalP"/>
    </source>
</evidence>
<evidence type="ECO:0000256" key="3">
    <source>
        <dbReference type="ARBA" id="ARBA00022525"/>
    </source>
</evidence>
<dbReference type="PANTHER" id="PTHR10009">
    <property type="entry name" value="PROTEIN YELLOW-RELATED"/>
    <property type="match status" value="1"/>
</dbReference>
<evidence type="ECO:0000256" key="1">
    <source>
        <dbReference type="ARBA" id="ARBA00004613"/>
    </source>
</evidence>
<comment type="subcellular location">
    <subcellularLocation>
        <location evidence="1">Secreted</location>
    </subcellularLocation>
</comment>
<gene>
    <name evidence="6" type="primary">CSON004756</name>
</gene>
<evidence type="ECO:0000256" key="2">
    <source>
        <dbReference type="ARBA" id="ARBA00009127"/>
    </source>
</evidence>
<dbReference type="EMBL" id="UFQT01001971">
    <property type="protein sequence ID" value="SSX32254.1"/>
    <property type="molecule type" value="Genomic_DNA"/>
</dbReference>